<dbReference type="EMBL" id="CP094669">
    <property type="protein sequence ID" value="UOG76715.1"/>
    <property type="molecule type" value="Genomic_DNA"/>
</dbReference>
<protein>
    <submittedName>
        <fullName evidence="1">Uncharacterized protein</fullName>
    </submittedName>
</protein>
<gene>
    <name evidence="1" type="ORF">MTX78_08940</name>
</gene>
<reference evidence="1 2" key="1">
    <citation type="submission" date="2022-03" db="EMBL/GenBank/DDBJ databases">
        <title>Hymenobactersp. isolated from the air.</title>
        <authorList>
            <person name="Won M."/>
            <person name="Kwon S.-W."/>
        </authorList>
    </citation>
    <scope>NUCLEOTIDE SEQUENCE [LARGE SCALE GENOMIC DNA]</scope>
    <source>
        <strain evidence="1 2">KACC 21982</strain>
    </source>
</reference>
<proteinExistence type="predicted"/>
<evidence type="ECO:0000313" key="1">
    <source>
        <dbReference type="EMBL" id="UOG76715.1"/>
    </source>
</evidence>
<accession>A0ABY4D2S8</accession>
<dbReference type="Proteomes" id="UP000831113">
    <property type="component" value="Chromosome"/>
</dbReference>
<name>A0ABY4D2S8_9BACT</name>
<dbReference type="RefSeq" id="WP_243801855.1">
    <property type="nucleotide sequence ID" value="NZ_CP094669.1"/>
</dbReference>
<keyword evidence="2" id="KW-1185">Reference proteome</keyword>
<organism evidence="1 2">
    <name type="scientific">Hymenobacter tibetensis</name>
    <dbReference type="NCBI Taxonomy" id="497967"/>
    <lineage>
        <taxon>Bacteria</taxon>
        <taxon>Pseudomonadati</taxon>
        <taxon>Bacteroidota</taxon>
        <taxon>Cytophagia</taxon>
        <taxon>Cytophagales</taxon>
        <taxon>Hymenobacteraceae</taxon>
        <taxon>Hymenobacter</taxon>
    </lineage>
</organism>
<sequence>MFPSPIAHAMRLWQDMLGQEHETPRSFLWENVEDMEPDEAGAIEWRNQQIKTRIYFKGDRVICVLGDYDYWRRQWLAFAKWHQVALKQVSSN</sequence>
<evidence type="ECO:0000313" key="2">
    <source>
        <dbReference type="Proteomes" id="UP000831113"/>
    </source>
</evidence>